<protein>
    <submittedName>
        <fullName evidence="1">Low molecular weight protein tyrosine phosphatase family protein</fullName>
    </submittedName>
</protein>
<dbReference type="SUPFAM" id="SSF52788">
    <property type="entry name" value="Phosphotyrosine protein phosphatases I"/>
    <property type="match status" value="1"/>
</dbReference>
<dbReference type="PIRSF" id="PIRSF029416">
    <property type="entry name" value="UCP029416_PTP"/>
    <property type="match status" value="1"/>
</dbReference>
<dbReference type="InterPro" id="IPR016919">
    <property type="entry name" value="UCP029416_PTP"/>
</dbReference>
<name>A0ABV1M0C4_9NEIS</name>
<evidence type="ECO:0000313" key="2">
    <source>
        <dbReference type="Proteomes" id="UP001433638"/>
    </source>
</evidence>
<keyword evidence="2" id="KW-1185">Reference proteome</keyword>
<dbReference type="EMBL" id="JBEFLD010000002">
    <property type="protein sequence ID" value="MEQ6289592.1"/>
    <property type="molecule type" value="Genomic_DNA"/>
</dbReference>
<evidence type="ECO:0000313" key="1">
    <source>
        <dbReference type="EMBL" id="MEQ6289592.1"/>
    </source>
</evidence>
<dbReference type="RefSeq" id="WP_349583867.1">
    <property type="nucleotide sequence ID" value="NZ_JBEFLD010000002.1"/>
</dbReference>
<accession>A0ABV1M0C4</accession>
<organism evidence="1 2">
    <name type="scientific">Vogesella oryzagri</name>
    <dbReference type="NCBI Taxonomy" id="3160864"/>
    <lineage>
        <taxon>Bacteria</taxon>
        <taxon>Pseudomonadati</taxon>
        <taxon>Pseudomonadota</taxon>
        <taxon>Betaproteobacteria</taxon>
        <taxon>Neisseriales</taxon>
        <taxon>Chromobacteriaceae</taxon>
        <taxon>Vogesella</taxon>
    </lineage>
</organism>
<proteinExistence type="predicted"/>
<dbReference type="Proteomes" id="UP001433638">
    <property type="component" value="Unassembled WGS sequence"/>
</dbReference>
<reference evidence="1" key="1">
    <citation type="submission" date="2024-06" db="EMBL/GenBank/DDBJ databases">
        <title>Genome sequence of Vogesella sp. MAHUQ-64.</title>
        <authorList>
            <person name="Huq M.A."/>
        </authorList>
    </citation>
    <scope>NUCLEOTIDE SEQUENCE</scope>
    <source>
        <strain evidence="1">MAHUQ-64</strain>
    </source>
</reference>
<dbReference type="Gene3D" id="3.40.50.2300">
    <property type="match status" value="1"/>
</dbReference>
<sequence>MQHLLFLCSQNRLRSPTAEQVFACYPGIACDSAGLHESAEVYLSPEQLLWADIVFVMEKAHRSKLSRKFRRYLNGKRVIVLNIPDNYGYMDPVLVELLQRKVVPFLKPASLAE</sequence>
<gene>
    <name evidence="1" type="ORF">ABNW52_03080</name>
</gene>
<comment type="caution">
    <text evidence="1">The sequence shown here is derived from an EMBL/GenBank/DDBJ whole genome shotgun (WGS) entry which is preliminary data.</text>
</comment>
<dbReference type="InterPro" id="IPR036196">
    <property type="entry name" value="Ptyr_pPase_sf"/>
</dbReference>